<keyword evidence="2" id="KW-1185">Reference proteome</keyword>
<dbReference type="RefSeq" id="WP_066521126.1">
    <property type="nucleotide sequence ID" value="NZ_CABMOF010000004.1"/>
</dbReference>
<name>A0A136Q561_9FIRM</name>
<dbReference type="STRING" id="626937.HMPREF3293_01283"/>
<gene>
    <name evidence="1" type="ORF">HMPREF3293_01283</name>
</gene>
<dbReference type="AlphaFoldDB" id="A0A136Q561"/>
<dbReference type="KEGG" id="cmiu:B1H56_12635"/>
<proteinExistence type="predicted"/>
<sequence>MKKAVTAILMIVSLFLCVSCGLVRDAALAVLGGSETASGSLALPDLPAGNTMLPETAAEGTDRESLAFFDEMIDTEGLLGSRRAPRISDVEGSYSLSEGGFYIKDTPFMGRDGTVALGFNIGGVNDAVIYSYTADTAAVTPGQVLKEYKKLYETLLGKYGRAASHEWAVSGSGTLDGLYSAGEFDETDITDALLHGRVAAFRYSWNRVGGNVMTAWLLLERGGVYTVGLAYDKTGDTLPRYSVPV</sequence>
<evidence type="ECO:0000313" key="2">
    <source>
        <dbReference type="Proteomes" id="UP000070366"/>
    </source>
</evidence>
<accession>A0A136Q561</accession>
<reference evidence="1 2" key="1">
    <citation type="submission" date="2016-02" db="EMBL/GenBank/DDBJ databases">
        <authorList>
            <person name="Wen L."/>
            <person name="He K."/>
            <person name="Yang H."/>
        </authorList>
    </citation>
    <scope>NUCLEOTIDE SEQUENCE [LARGE SCALE GENOMIC DNA]</scope>
    <source>
        <strain evidence="1 2">DSM 22607</strain>
    </source>
</reference>
<dbReference type="OrthoDB" id="2086920at2"/>
<protein>
    <submittedName>
        <fullName evidence="1">Uncharacterized protein</fullName>
    </submittedName>
</protein>
<organism evidence="1 2">
    <name type="scientific">Christensenella minuta</name>
    <dbReference type="NCBI Taxonomy" id="626937"/>
    <lineage>
        <taxon>Bacteria</taxon>
        <taxon>Bacillati</taxon>
        <taxon>Bacillota</taxon>
        <taxon>Clostridia</taxon>
        <taxon>Christensenellales</taxon>
        <taxon>Christensenellaceae</taxon>
        <taxon>Christensenella</taxon>
    </lineage>
</organism>
<evidence type="ECO:0000313" key="1">
    <source>
        <dbReference type="EMBL" id="KXK65790.1"/>
    </source>
</evidence>
<comment type="caution">
    <text evidence="1">The sequence shown here is derived from an EMBL/GenBank/DDBJ whole genome shotgun (WGS) entry which is preliminary data.</text>
</comment>
<dbReference type="EMBL" id="LSZW01000055">
    <property type="protein sequence ID" value="KXK65790.1"/>
    <property type="molecule type" value="Genomic_DNA"/>
</dbReference>
<dbReference type="Proteomes" id="UP000070366">
    <property type="component" value="Unassembled WGS sequence"/>
</dbReference>